<accession>A0A6V7TNH5</accession>
<dbReference type="AlphaFoldDB" id="A0A6V7TNH5"/>
<name>A0A6V7TNH5_MELEN</name>
<evidence type="ECO:0000313" key="2">
    <source>
        <dbReference type="EMBL" id="CAD2127441.1"/>
    </source>
</evidence>
<evidence type="ECO:0000313" key="3">
    <source>
        <dbReference type="EMBL" id="CAD2127492.1"/>
    </source>
</evidence>
<evidence type="ECO:0000256" key="1">
    <source>
        <dbReference type="SAM" id="Phobius"/>
    </source>
</evidence>
<evidence type="ECO:0000313" key="4">
    <source>
        <dbReference type="Proteomes" id="UP000580250"/>
    </source>
</evidence>
<dbReference type="Proteomes" id="UP000580250">
    <property type="component" value="Unassembled WGS sequence"/>
</dbReference>
<feature type="transmembrane region" description="Helical" evidence="1">
    <location>
        <begin position="20"/>
        <end position="37"/>
    </location>
</feature>
<sequence length="47" mass="5382">MQKSSLEQVAISLSFLFAEYMQLLVFALFALLAFLGIKERLFNIETP</sequence>
<keyword evidence="1" id="KW-1133">Transmembrane helix</keyword>
<dbReference type="EMBL" id="CAJEWN010000006">
    <property type="protein sequence ID" value="CAD2127441.1"/>
    <property type="molecule type" value="Genomic_DNA"/>
</dbReference>
<dbReference type="EMBL" id="CAJEWN010000006">
    <property type="protein sequence ID" value="CAD2127492.1"/>
    <property type="molecule type" value="Genomic_DNA"/>
</dbReference>
<comment type="caution">
    <text evidence="3">The sequence shown here is derived from an EMBL/GenBank/DDBJ whole genome shotgun (WGS) entry which is preliminary data.</text>
</comment>
<keyword evidence="1" id="KW-0812">Transmembrane</keyword>
<reference evidence="3 4" key="1">
    <citation type="submission" date="2020-08" db="EMBL/GenBank/DDBJ databases">
        <authorList>
            <person name="Koutsovoulos G."/>
            <person name="Danchin GJ E."/>
        </authorList>
    </citation>
    <scope>NUCLEOTIDE SEQUENCE [LARGE SCALE GENOMIC DNA]</scope>
</reference>
<proteinExistence type="predicted"/>
<protein>
    <submittedName>
        <fullName evidence="3">Uncharacterized protein</fullName>
    </submittedName>
</protein>
<keyword evidence="1" id="KW-0472">Membrane</keyword>
<gene>
    <name evidence="2" type="ORF">MENT_LOCUS1856</name>
    <name evidence="3" type="ORF">MENT_LOCUS1883</name>
</gene>
<organism evidence="3 4">
    <name type="scientific">Meloidogyne enterolobii</name>
    <name type="common">Root-knot nematode worm</name>
    <name type="synonym">Meloidogyne mayaguensis</name>
    <dbReference type="NCBI Taxonomy" id="390850"/>
    <lineage>
        <taxon>Eukaryota</taxon>
        <taxon>Metazoa</taxon>
        <taxon>Ecdysozoa</taxon>
        <taxon>Nematoda</taxon>
        <taxon>Chromadorea</taxon>
        <taxon>Rhabditida</taxon>
        <taxon>Tylenchina</taxon>
        <taxon>Tylenchomorpha</taxon>
        <taxon>Tylenchoidea</taxon>
        <taxon>Meloidogynidae</taxon>
        <taxon>Meloidogyninae</taxon>
        <taxon>Meloidogyne</taxon>
    </lineage>
</organism>